<dbReference type="Proteomes" id="UP000219338">
    <property type="component" value="Unassembled WGS sequence"/>
</dbReference>
<feature type="chain" id="PRO_5012515530" description="Secreted protein" evidence="1">
    <location>
        <begin position="21"/>
        <end position="92"/>
    </location>
</feature>
<dbReference type="AlphaFoldDB" id="A0A284QM66"/>
<keyword evidence="3" id="KW-1185">Reference proteome</keyword>
<accession>A0A284QM66</accession>
<evidence type="ECO:0000313" key="3">
    <source>
        <dbReference type="Proteomes" id="UP000219338"/>
    </source>
</evidence>
<gene>
    <name evidence="2" type="ORF">ARMOST_00790</name>
</gene>
<keyword evidence="1" id="KW-0732">Signal</keyword>
<protein>
    <recommendedName>
        <fullName evidence="4">Secreted protein</fullName>
    </recommendedName>
</protein>
<evidence type="ECO:0008006" key="4">
    <source>
        <dbReference type="Google" id="ProtNLM"/>
    </source>
</evidence>
<reference evidence="3" key="1">
    <citation type="journal article" date="2017" name="Nat. Ecol. Evol.">
        <title>Genome expansion and lineage-specific genetic innovations in the forest pathogenic fungi Armillaria.</title>
        <authorList>
            <person name="Sipos G."/>
            <person name="Prasanna A.N."/>
            <person name="Walter M.C."/>
            <person name="O'Connor E."/>
            <person name="Balint B."/>
            <person name="Krizsan K."/>
            <person name="Kiss B."/>
            <person name="Hess J."/>
            <person name="Varga T."/>
            <person name="Slot J."/>
            <person name="Riley R."/>
            <person name="Boka B."/>
            <person name="Rigling D."/>
            <person name="Barry K."/>
            <person name="Lee J."/>
            <person name="Mihaltcheva S."/>
            <person name="LaButti K."/>
            <person name="Lipzen A."/>
            <person name="Waldron R."/>
            <person name="Moloney N.M."/>
            <person name="Sperisen C."/>
            <person name="Kredics L."/>
            <person name="Vagvoelgyi C."/>
            <person name="Patrignani A."/>
            <person name="Fitzpatrick D."/>
            <person name="Nagy I."/>
            <person name="Doyle S."/>
            <person name="Anderson J.B."/>
            <person name="Grigoriev I.V."/>
            <person name="Gueldener U."/>
            <person name="Muensterkoetter M."/>
            <person name="Nagy L.G."/>
        </authorList>
    </citation>
    <scope>NUCLEOTIDE SEQUENCE [LARGE SCALE GENOMIC DNA]</scope>
    <source>
        <strain evidence="3">C18/9</strain>
    </source>
</reference>
<organism evidence="2 3">
    <name type="scientific">Armillaria ostoyae</name>
    <name type="common">Armillaria root rot fungus</name>
    <dbReference type="NCBI Taxonomy" id="47428"/>
    <lineage>
        <taxon>Eukaryota</taxon>
        <taxon>Fungi</taxon>
        <taxon>Dikarya</taxon>
        <taxon>Basidiomycota</taxon>
        <taxon>Agaricomycotina</taxon>
        <taxon>Agaricomycetes</taxon>
        <taxon>Agaricomycetidae</taxon>
        <taxon>Agaricales</taxon>
        <taxon>Marasmiineae</taxon>
        <taxon>Physalacriaceae</taxon>
        <taxon>Armillaria</taxon>
    </lineage>
</organism>
<evidence type="ECO:0000313" key="2">
    <source>
        <dbReference type="EMBL" id="SJK97538.1"/>
    </source>
</evidence>
<name>A0A284QM66_ARMOS</name>
<feature type="signal peptide" evidence="1">
    <location>
        <begin position="1"/>
        <end position="20"/>
    </location>
</feature>
<dbReference type="EMBL" id="FUEG01000001">
    <property type="protein sequence ID" value="SJK97538.1"/>
    <property type="molecule type" value="Genomic_DNA"/>
</dbReference>
<proteinExistence type="predicted"/>
<sequence length="92" mass="10046">MTKPLSFIVLLVLRLTCRNSSLFRKVSTLKGKGGAPRRLDGIACRLSGHLVSCGAFCSVTHSWGRPAQLWQQQASALFFSTPKRAATFLTHG</sequence>
<evidence type="ECO:0000256" key="1">
    <source>
        <dbReference type="SAM" id="SignalP"/>
    </source>
</evidence>